<protein>
    <submittedName>
        <fullName evidence="2">Uncharacterized protein</fullName>
    </submittedName>
</protein>
<keyword evidence="1" id="KW-1133">Transmembrane helix</keyword>
<gene>
    <name evidence="2" type="ORF">SAE02_04840</name>
</gene>
<accession>A0A512DIQ3</accession>
<sequence length="111" mass="12101">MFDSDANRGRDPEPADPNLRSMTRVALLGGFSVLLALLWPRELFPVMLAGFLFINALMSAFAAAVKRQPVWGATFTRWDEAAAFYVFGFLAALFIDPAVMEEALSASGIQG</sequence>
<organism evidence="2 3">
    <name type="scientific">Skermanella aerolata</name>
    <dbReference type="NCBI Taxonomy" id="393310"/>
    <lineage>
        <taxon>Bacteria</taxon>
        <taxon>Pseudomonadati</taxon>
        <taxon>Pseudomonadota</taxon>
        <taxon>Alphaproteobacteria</taxon>
        <taxon>Rhodospirillales</taxon>
        <taxon>Azospirillaceae</taxon>
        <taxon>Skermanella</taxon>
    </lineage>
</organism>
<dbReference type="OrthoDB" id="7363751at2"/>
<keyword evidence="1" id="KW-0472">Membrane</keyword>
<feature type="transmembrane region" description="Helical" evidence="1">
    <location>
        <begin position="77"/>
        <end position="95"/>
    </location>
</feature>
<dbReference type="EMBL" id="BJYZ01000002">
    <property type="protein sequence ID" value="GEO36336.1"/>
    <property type="molecule type" value="Genomic_DNA"/>
</dbReference>
<dbReference type="Proteomes" id="UP000321523">
    <property type="component" value="Unassembled WGS sequence"/>
</dbReference>
<dbReference type="AlphaFoldDB" id="A0A512DIQ3"/>
<keyword evidence="1" id="KW-0812">Transmembrane</keyword>
<feature type="transmembrane region" description="Helical" evidence="1">
    <location>
        <begin position="46"/>
        <end position="65"/>
    </location>
</feature>
<proteinExistence type="predicted"/>
<feature type="transmembrane region" description="Helical" evidence="1">
    <location>
        <begin position="21"/>
        <end position="40"/>
    </location>
</feature>
<evidence type="ECO:0000313" key="2">
    <source>
        <dbReference type="EMBL" id="GEO36336.1"/>
    </source>
</evidence>
<dbReference type="RefSeq" id="WP_044425528.1">
    <property type="nucleotide sequence ID" value="NZ_BJYZ01000002.1"/>
</dbReference>
<reference evidence="2 3" key="1">
    <citation type="submission" date="2019-07" db="EMBL/GenBank/DDBJ databases">
        <title>Whole genome shotgun sequence of Skermanella aerolata NBRC 106429.</title>
        <authorList>
            <person name="Hosoyama A."/>
            <person name="Uohara A."/>
            <person name="Ohji S."/>
            <person name="Ichikawa N."/>
        </authorList>
    </citation>
    <scope>NUCLEOTIDE SEQUENCE [LARGE SCALE GENOMIC DNA]</scope>
    <source>
        <strain evidence="2 3">NBRC 106429</strain>
    </source>
</reference>
<comment type="caution">
    <text evidence="2">The sequence shown here is derived from an EMBL/GenBank/DDBJ whole genome shotgun (WGS) entry which is preliminary data.</text>
</comment>
<evidence type="ECO:0000313" key="3">
    <source>
        <dbReference type="Proteomes" id="UP000321523"/>
    </source>
</evidence>
<evidence type="ECO:0000256" key="1">
    <source>
        <dbReference type="SAM" id="Phobius"/>
    </source>
</evidence>
<name>A0A512DIQ3_9PROT</name>
<keyword evidence="3" id="KW-1185">Reference proteome</keyword>